<comment type="caution">
    <text evidence="1">The sequence shown here is derived from an EMBL/GenBank/DDBJ whole genome shotgun (WGS) entry which is preliminary data.</text>
</comment>
<keyword evidence="2" id="KW-1185">Reference proteome</keyword>
<protein>
    <submittedName>
        <fullName evidence="1">YpuI family protein</fullName>
    </submittedName>
</protein>
<evidence type="ECO:0000313" key="1">
    <source>
        <dbReference type="EMBL" id="MFB9757760.1"/>
    </source>
</evidence>
<dbReference type="Pfam" id="PF13047">
    <property type="entry name" value="DUF3907"/>
    <property type="match status" value="1"/>
</dbReference>
<evidence type="ECO:0000313" key="2">
    <source>
        <dbReference type="Proteomes" id="UP001589609"/>
    </source>
</evidence>
<dbReference type="EMBL" id="JBHMAF010000017">
    <property type="protein sequence ID" value="MFB9757760.1"/>
    <property type="molecule type" value="Genomic_DNA"/>
</dbReference>
<dbReference type="InterPro" id="IPR025013">
    <property type="entry name" value="DUF3907"/>
</dbReference>
<reference evidence="1 2" key="1">
    <citation type="submission" date="2024-09" db="EMBL/GenBank/DDBJ databases">
        <authorList>
            <person name="Sun Q."/>
            <person name="Mori K."/>
        </authorList>
    </citation>
    <scope>NUCLEOTIDE SEQUENCE [LARGE SCALE GENOMIC DNA]</scope>
    <source>
        <strain evidence="1 2">JCM 11201</strain>
    </source>
</reference>
<organism evidence="1 2">
    <name type="scientific">Ectobacillus funiculus</name>
    <dbReference type="NCBI Taxonomy" id="137993"/>
    <lineage>
        <taxon>Bacteria</taxon>
        <taxon>Bacillati</taxon>
        <taxon>Bacillota</taxon>
        <taxon>Bacilli</taxon>
        <taxon>Bacillales</taxon>
        <taxon>Bacillaceae</taxon>
        <taxon>Ectobacillus</taxon>
    </lineage>
</organism>
<gene>
    <name evidence="1" type="ORF">ACFFMS_04280</name>
</gene>
<accession>A0ABV5WBJ5</accession>
<name>A0ABV5WBJ5_9BACI</name>
<proteinExistence type="predicted"/>
<dbReference type="RefSeq" id="WP_379948025.1">
    <property type="nucleotide sequence ID" value="NZ_JBHMAF010000017.1"/>
</dbReference>
<dbReference type="Proteomes" id="UP001589609">
    <property type="component" value="Unassembled WGS sequence"/>
</dbReference>
<sequence length="163" mass="19097">MSNSVVENQTKQVEAFLQDVVSVMTEYMNHHTIISLLEESENGNKEYYEGLLAGMRRLLVFCEEGLDACRVLVKSTPFRKGAAERMLYKIYHQVICEFFTPKNDYWYENSRSAYTGKNAIAFTMTPPFSVQQLMKSLEGKFQVMREELEYYETDYQTKMIQSQ</sequence>